<feature type="transmembrane region" description="Helical" evidence="5">
    <location>
        <begin position="462"/>
        <end position="482"/>
    </location>
</feature>
<feature type="transmembrane region" description="Helical" evidence="5">
    <location>
        <begin position="797"/>
        <end position="815"/>
    </location>
</feature>
<evidence type="ECO:0000259" key="6">
    <source>
        <dbReference type="Pfam" id="PF00520"/>
    </source>
</evidence>
<evidence type="ECO:0000256" key="2">
    <source>
        <dbReference type="ARBA" id="ARBA00022692"/>
    </source>
</evidence>
<reference evidence="7" key="1">
    <citation type="submission" date="2021-02" db="EMBL/GenBank/DDBJ databases">
        <authorList>
            <person name="Nowell W R."/>
        </authorList>
    </citation>
    <scope>NUCLEOTIDE SEQUENCE</scope>
</reference>
<dbReference type="SUPFAM" id="SSF81324">
    <property type="entry name" value="Voltage-gated potassium channels"/>
    <property type="match status" value="3"/>
</dbReference>
<comment type="caution">
    <text evidence="7">The sequence shown here is derived from an EMBL/GenBank/DDBJ whole genome shotgun (WGS) entry which is preliminary data.</text>
</comment>
<feature type="domain" description="Ion transport" evidence="6">
    <location>
        <begin position="728"/>
        <end position="998"/>
    </location>
</feature>
<feature type="transmembrane region" description="Helical" evidence="5">
    <location>
        <begin position="192"/>
        <end position="214"/>
    </location>
</feature>
<evidence type="ECO:0000313" key="7">
    <source>
        <dbReference type="EMBL" id="CAF3898801.1"/>
    </source>
</evidence>
<feature type="transmembrane region" description="Helical" evidence="5">
    <location>
        <begin position="722"/>
        <end position="744"/>
    </location>
</feature>
<evidence type="ECO:0000313" key="8">
    <source>
        <dbReference type="Proteomes" id="UP000676336"/>
    </source>
</evidence>
<feature type="transmembrane region" description="Helical" evidence="5">
    <location>
        <begin position="859"/>
        <end position="880"/>
    </location>
</feature>
<dbReference type="Proteomes" id="UP000676336">
    <property type="component" value="Unassembled WGS sequence"/>
</dbReference>
<gene>
    <name evidence="7" type="ORF">SMN809_LOCUS6524</name>
</gene>
<keyword evidence="4 5" id="KW-0472">Membrane</keyword>
<dbReference type="Pfam" id="PF00520">
    <property type="entry name" value="Ion_trans"/>
    <property type="match status" value="3"/>
</dbReference>
<feature type="transmembrane region" description="Helical" evidence="5">
    <location>
        <begin position="123"/>
        <end position="146"/>
    </location>
</feature>
<feature type="transmembrane region" description="Helical" evidence="5">
    <location>
        <begin position="521"/>
        <end position="543"/>
    </location>
</feature>
<organism evidence="7 8">
    <name type="scientific">Rotaria magnacalcarata</name>
    <dbReference type="NCBI Taxonomy" id="392030"/>
    <lineage>
        <taxon>Eukaryota</taxon>
        <taxon>Metazoa</taxon>
        <taxon>Spiralia</taxon>
        <taxon>Gnathifera</taxon>
        <taxon>Rotifera</taxon>
        <taxon>Eurotatoria</taxon>
        <taxon>Bdelloidea</taxon>
        <taxon>Philodinida</taxon>
        <taxon>Philodinidae</taxon>
        <taxon>Rotaria</taxon>
    </lineage>
</organism>
<dbReference type="PANTHER" id="PTHR46141:SF1">
    <property type="entry name" value="SODIUM LEAK CHANNEL NALCN"/>
    <property type="match status" value="1"/>
</dbReference>
<dbReference type="Gene3D" id="1.20.120.350">
    <property type="entry name" value="Voltage-gated potassium channels. Chain C"/>
    <property type="match status" value="3"/>
</dbReference>
<dbReference type="Gene3D" id="1.10.287.70">
    <property type="match status" value="2"/>
</dbReference>
<dbReference type="InterPro" id="IPR005821">
    <property type="entry name" value="Ion_trans_dom"/>
</dbReference>
<feature type="domain" description="Ion transport" evidence="6">
    <location>
        <begin position="394"/>
        <end position="565"/>
    </location>
</feature>
<feature type="transmembrane region" description="Helical" evidence="5">
    <location>
        <begin position="80"/>
        <end position="102"/>
    </location>
</feature>
<sequence length="1000" mass="115274">MAAAATSAGAAISSMITLMRKQSFRSDFVPLMDYSQDDTSSENLEWMNKPVVKYVFRLTGLLSFISTCLNTPKTFEYHPFLQYTTFIIDIFCAIILTIEAVAKMKTGGLLVGDSAYLRDRWNHFDAVMVLSIYFSIVLQTLELIYVVNKYTYFTIIRAPRPFILIKVLKTFLKFELPKSQIKSILQRSSSQIYNVTMFFLFFMSLYAILGVQFFGALTFHCVRNGTDLNNVTKSDLMIPDTYCSPTKDGFTCPDNFMCKKIDIPRNLRGYNGFDELATSFFSVYESASQEGWVFLMYRAIDSLPSWRAFFYFITMIFFLAWLVKNVFIAVIIETFAEIRVQFQQMWGSRGAPSDVEATKILEKAEDSTLKLVNIDENKKNGVVPALCLKIVQSPLFTTIVMVVVLANTIFTATIKHTHNEITDRRNRNIYHKVETLFTIFFDLETLFKMFSLGFKNYIRRSIFKFEFMLAVGTTIHCIPLFYRSAFTYFQVLRVARLLKSSPLLEDFLNKIFGPGKKLGSLILFTMCLLLITSSISMQLFCFIKNLKQFETFPRIVLSLFVAVILDNLELEEDVKMIKQLKTREASAETQQQLPWRLRVFERFPDHPQMIELSRLPHEFSIPKIRDSFMRQFLNQDDIYTIPLELSMNMYSKRNAVRTLHTTEHRPTGESMKRTAVLNIIKNVNNQRLLSGDASQIHLASVGDNKLSIYVQQNKIRLHRNKFLDLVTYLEWIMITVTILSAVSMSFETPSNRVIDQPLLQITEYIFVIFMSVELTLKVFANGLFFTPKALIRDFSGILDVGFFLISLIYLCWLPRSVPANSAAQFLMLLRSARPLRIIILVPDMRKVVYEVCRGFKEILLVSILLVVLMFIFAIYGVQIIGGQLARCNDRTYYKQQGLCRGTFWRELYVSKMNVTGADPVMLVPRVWANPHNFNFDYIGSAMLALFEVLSLEGWLEIRDIIMDRMGPEHAIFVHIFVFIGTLVGLTLFVGVVIANYSENK</sequence>
<evidence type="ECO:0000256" key="1">
    <source>
        <dbReference type="ARBA" id="ARBA00004141"/>
    </source>
</evidence>
<feature type="transmembrane region" description="Helical" evidence="5">
    <location>
        <begin position="764"/>
        <end position="785"/>
    </location>
</feature>
<proteinExistence type="predicted"/>
<keyword evidence="2 5" id="KW-0812">Transmembrane</keyword>
<dbReference type="PANTHER" id="PTHR46141">
    <property type="entry name" value="SODIUM LEAK CHANNEL NON-SELECTIVE PROTEIN"/>
    <property type="match status" value="1"/>
</dbReference>
<dbReference type="GO" id="GO:0032224">
    <property type="term" value="P:positive regulation of synaptic transmission, cholinergic"/>
    <property type="evidence" value="ECO:0007669"/>
    <property type="project" value="TreeGrafter"/>
</dbReference>
<name>A0A8S2LE97_9BILA</name>
<comment type="subcellular location">
    <subcellularLocation>
        <location evidence="1">Membrane</location>
        <topology evidence="1">Multi-pass membrane protein</topology>
    </subcellularLocation>
</comment>
<feature type="domain" description="Ion transport" evidence="6">
    <location>
        <begin position="52"/>
        <end position="341"/>
    </location>
</feature>
<dbReference type="InterPro" id="IPR028823">
    <property type="entry name" value="NALCN"/>
</dbReference>
<feature type="non-terminal residue" evidence="7">
    <location>
        <position position="1"/>
    </location>
</feature>
<feature type="transmembrane region" description="Helical" evidence="5">
    <location>
        <begin position="969"/>
        <end position="994"/>
    </location>
</feature>
<protein>
    <recommendedName>
        <fullName evidence="6">Ion transport domain-containing protein</fullName>
    </recommendedName>
</protein>
<dbReference type="GO" id="GO:0005886">
    <property type="term" value="C:plasma membrane"/>
    <property type="evidence" value="ECO:0007669"/>
    <property type="project" value="TreeGrafter"/>
</dbReference>
<dbReference type="AlphaFoldDB" id="A0A8S2LE97"/>
<feature type="transmembrane region" description="Helical" evidence="5">
    <location>
        <begin position="308"/>
        <end position="332"/>
    </location>
</feature>
<dbReference type="GO" id="GO:0005261">
    <property type="term" value="F:monoatomic cation channel activity"/>
    <property type="evidence" value="ECO:0007669"/>
    <property type="project" value="InterPro"/>
</dbReference>
<evidence type="ECO:0000256" key="3">
    <source>
        <dbReference type="ARBA" id="ARBA00022989"/>
    </source>
</evidence>
<dbReference type="EMBL" id="CAJOBI010001772">
    <property type="protein sequence ID" value="CAF3898801.1"/>
    <property type="molecule type" value="Genomic_DNA"/>
</dbReference>
<keyword evidence="3 5" id="KW-1133">Transmembrane helix</keyword>
<dbReference type="GO" id="GO:0032230">
    <property type="term" value="P:positive regulation of synaptic transmission, GABAergic"/>
    <property type="evidence" value="ECO:0007669"/>
    <property type="project" value="TreeGrafter"/>
</dbReference>
<dbReference type="FunFam" id="1.20.120.350:FF:000030">
    <property type="entry name" value="sodium leak channel non-selective protein"/>
    <property type="match status" value="1"/>
</dbReference>
<evidence type="ECO:0000256" key="4">
    <source>
        <dbReference type="ARBA" id="ARBA00023136"/>
    </source>
</evidence>
<accession>A0A8S2LE97</accession>
<dbReference type="InterPro" id="IPR027359">
    <property type="entry name" value="Volt_channel_dom_sf"/>
</dbReference>
<evidence type="ECO:0000256" key="5">
    <source>
        <dbReference type="SAM" id="Phobius"/>
    </source>
</evidence>